<dbReference type="InterPro" id="IPR042229">
    <property type="entry name" value="Listeria/Bacterioides_rpt_sf"/>
</dbReference>
<gene>
    <name evidence="2" type="ORF">FNV44_05895</name>
</gene>
<reference evidence="2 3" key="1">
    <citation type="submission" date="2019-07" db="EMBL/GenBank/DDBJ databases">
        <title>Genome sequence of Acholeplasma laidlawii strain with increased resistance to erythromycin.</title>
        <authorList>
            <person name="Medvedeva E.S."/>
            <person name="Baranova N.B."/>
            <person name="Siniagina M.N."/>
            <person name="Mouzykantov A."/>
            <person name="Chernova O.A."/>
            <person name="Chernov V.M."/>
        </authorList>
    </citation>
    <scope>NUCLEOTIDE SEQUENCE [LARGE SCALE GENOMIC DNA]</scope>
    <source>
        <strain evidence="2 3">PG8REry</strain>
    </source>
</reference>
<dbReference type="AlphaFoldDB" id="A0A553IGC6"/>
<evidence type="ECO:0000313" key="2">
    <source>
        <dbReference type="EMBL" id="TRX99237.1"/>
    </source>
</evidence>
<evidence type="ECO:0000256" key="1">
    <source>
        <dbReference type="SAM" id="Phobius"/>
    </source>
</evidence>
<dbReference type="GO" id="GO:0030313">
    <property type="term" value="C:cell envelope"/>
    <property type="evidence" value="ECO:0007669"/>
    <property type="project" value="UniProtKB-SubCell"/>
</dbReference>
<protein>
    <submittedName>
        <fullName evidence="2">InlB B-repeat-containing protein</fullName>
    </submittedName>
</protein>
<proteinExistence type="predicted"/>
<organism evidence="2 3">
    <name type="scientific">Acholeplasma laidlawii</name>
    <dbReference type="NCBI Taxonomy" id="2148"/>
    <lineage>
        <taxon>Bacteria</taxon>
        <taxon>Bacillati</taxon>
        <taxon>Mycoplasmatota</taxon>
        <taxon>Mollicutes</taxon>
        <taxon>Acholeplasmatales</taxon>
        <taxon>Acholeplasmataceae</taxon>
        <taxon>Acholeplasma</taxon>
    </lineage>
</organism>
<dbReference type="GeneID" id="41339403"/>
<dbReference type="RefSeq" id="WP_012243198.1">
    <property type="nucleotide sequence ID" value="NZ_JACAOE010000002.1"/>
</dbReference>
<comment type="caution">
    <text evidence="2">The sequence shown here is derived from an EMBL/GenBank/DDBJ whole genome shotgun (WGS) entry which is preliminary data.</text>
</comment>
<feature type="transmembrane region" description="Helical" evidence="1">
    <location>
        <begin position="21"/>
        <end position="42"/>
    </location>
</feature>
<keyword evidence="1" id="KW-0472">Membrane</keyword>
<keyword evidence="1" id="KW-0812">Transmembrane</keyword>
<sequence length="481" mass="55203">MKFLEGIQKFVELITIKIPMSIRILFGVIILAIVGIAIYNSITNQNPPTNNPPLVEEYDENNNFLYEEFVFADEIFMKVVGINAVETEDEKYMLNLSIRVEQWNTDINVNQQDIKSEYFELRLVDMYARSNMSIFMEALANATFSAMLSGAIGGDINVIEETLGFAEDYITGSIENAVSNKNKVIKGDPNQFETFEPYRNNGVSSFIELSFLLTDEFLNSTQVMVLSIDTWDRIEQNVFLILRPNLHDYNVHFDFNGGTSSEIIDINISKGQIEELPTATPYKEGYQFLYWSSVKDSPETKIRDLYFYASENELVYTVYANYQELVPLDEYININEDTILENGVYTIKITNASFSNEATTLNKNDSENHLIAPQGSKYLILNVSILKTEGKNHTLDNDNDFHLENTYINKDISKYYGFIDFASLRPINDYSWIDLEIKEPGIYEFNLVFEVSENMSLVDNILVLEIDFFIGYNAVSILLKD</sequence>
<dbReference type="Proteomes" id="UP000315938">
    <property type="component" value="Unassembled WGS sequence"/>
</dbReference>
<keyword evidence="1" id="KW-1133">Transmembrane helix</keyword>
<name>A0A553IGC6_ACHLA</name>
<accession>A0A553IGC6</accession>
<dbReference type="EMBL" id="VKID01000002">
    <property type="protein sequence ID" value="TRX99237.1"/>
    <property type="molecule type" value="Genomic_DNA"/>
</dbReference>
<dbReference type="Gene3D" id="2.60.40.4270">
    <property type="entry name" value="Listeria-Bacteroides repeat domain"/>
    <property type="match status" value="1"/>
</dbReference>
<evidence type="ECO:0000313" key="3">
    <source>
        <dbReference type="Proteomes" id="UP000315938"/>
    </source>
</evidence>